<organism evidence="3 4">
    <name type="scientific">Asanoa ferruginea</name>
    <dbReference type="NCBI Taxonomy" id="53367"/>
    <lineage>
        <taxon>Bacteria</taxon>
        <taxon>Bacillati</taxon>
        <taxon>Actinomycetota</taxon>
        <taxon>Actinomycetes</taxon>
        <taxon>Micromonosporales</taxon>
        <taxon>Micromonosporaceae</taxon>
        <taxon>Asanoa</taxon>
    </lineage>
</organism>
<dbReference type="EMBL" id="QUMQ01000001">
    <property type="protein sequence ID" value="REF97104.1"/>
    <property type="molecule type" value="Genomic_DNA"/>
</dbReference>
<keyword evidence="2" id="KW-0812">Transmembrane</keyword>
<feature type="transmembrane region" description="Helical" evidence="2">
    <location>
        <begin position="94"/>
        <end position="114"/>
    </location>
</feature>
<dbReference type="AlphaFoldDB" id="A0A3D9ZKM4"/>
<sequence length="156" mass="16630">MSSVSTPAEHRPSEPPEPQAPEPRPSRDRGVVAGLLTTAGVLLAVLMSALSGLLELLLISVRVGGYLIGVSAVLALVANLFIGRFAHRATRRRWPVIIAAVVWLLIVLLAAGRTTEGDYLITSNNWVGWAMIGLGSLSWTIVGIRLVSTPPAKTLY</sequence>
<reference evidence="3 4" key="1">
    <citation type="submission" date="2018-08" db="EMBL/GenBank/DDBJ databases">
        <title>Sequencing the genomes of 1000 actinobacteria strains.</title>
        <authorList>
            <person name="Klenk H.-P."/>
        </authorList>
    </citation>
    <scope>NUCLEOTIDE SEQUENCE [LARGE SCALE GENOMIC DNA]</scope>
    <source>
        <strain evidence="3 4">DSM 44099</strain>
    </source>
</reference>
<feature type="transmembrane region" description="Helical" evidence="2">
    <location>
        <begin position="126"/>
        <end position="147"/>
    </location>
</feature>
<keyword evidence="2" id="KW-0472">Membrane</keyword>
<keyword evidence="4" id="KW-1185">Reference proteome</keyword>
<accession>A0A3D9ZKM4</accession>
<dbReference type="SUPFAM" id="SSF103473">
    <property type="entry name" value="MFS general substrate transporter"/>
    <property type="match status" value="1"/>
</dbReference>
<feature type="transmembrane region" description="Helical" evidence="2">
    <location>
        <begin position="31"/>
        <end position="51"/>
    </location>
</feature>
<evidence type="ECO:0000256" key="1">
    <source>
        <dbReference type="SAM" id="MobiDB-lite"/>
    </source>
</evidence>
<evidence type="ECO:0000313" key="3">
    <source>
        <dbReference type="EMBL" id="REF97104.1"/>
    </source>
</evidence>
<evidence type="ECO:0000256" key="2">
    <source>
        <dbReference type="SAM" id="Phobius"/>
    </source>
</evidence>
<comment type="caution">
    <text evidence="3">The sequence shown here is derived from an EMBL/GenBank/DDBJ whole genome shotgun (WGS) entry which is preliminary data.</text>
</comment>
<feature type="transmembrane region" description="Helical" evidence="2">
    <location>
        <begin position="63"/>
        <end position="82"/>
    </location>
</feature>
<feature type="region of interest" description="Disordered" evidence="1">
    <location>
        <begin position="1"/>
        <end position="27"/>
    </location>
</feature>
<dbReference type="InterPro" id="IPR036259">
    <property type="entry name" value="MFS_trans_sf"/>
</dbReference>
<protein>
    <submittedName>
        <fullName evidence="3">Uncharacterized protein</fullName>
    </submittedName>
</protein>
<dbReference type="Proteomes" id="UP000256913">
    <property type="component" value="Unassembled WGS sequence"/>
</dbReference>
<name>A0A3D9ZKM4_9ACTN</name>
<proteinExistence type="predicted"/>
<evidence type="ECO:0000313" key="4">
    <source>
        <dbReference type="Proteomes" id="UP000256913"/>
    </source>
</evidence>
<gene>
    <name evidence="3" type="ORF">DFJ67_3099</name>
</gene>
<keyword evidence="2" id="KW-1133">Transmembrane helix</keyword>